<keyword evidence="3" id="KW-1185">Reference proteome</keyword>
<accession>A0A171A634</accession>
<reference evidence="3" key="2">
    <citation type="journal article" date="2017" name="Genome Announc.">
        <title>Draft genome sequence of Paludibacter jiangxiensis NM7(T), a propionate-producing fermentative bacterium.</title>
        <authorList>
            <person name="Qiu Y.-L."/>
            <person name="Tourlousse D.M."/>
            <person name="Matsuura N."/>
            <person name="Ohashi A."/>
            <person name="Sekiguchi Y."/>
        </authorList>
    </citation>
    <scope>NUCLEOTIDE SEQUENCE [LARGE SCALE GENOMIC DNA]</scope>
    <source>
        <strain evidence="3">NM7</strain>
    </source>
</reference>
<dbReference type="OrthoDB" id="9766750at2"/>
<evidence type="ECO:0000313" key="3">
    <source>
        <dbReference type="Proteomes" id="UP000076586"/>
    </source>
</evidence>
<dbReference type="STRING" id="681398.PJIAN_3639"/>
<organism evidence="2 3">
    <name type="scientific">Paludibacter jiangxiensis</name>
    <dbReference type="NCBI Taxonomy" id="681398"/>
    <lineage>
        <taxon>Bacteria</taxon>
        <taxon>Pseudomonadati</taxon>
        <taxon>Bacteroidota</taxon>
        <taxon>Bacteroidia</taxon>
        <taxon>Bacteroidales</taxon>
        <taxon>Paludibacteraceae</taxon>
        <taxon>Paludibacter</taxon>
    </lineage>
</organism>
<feature type="signal peptide" evidence="1">
    <location>
        <begin position="1"/>
        <end position="23"/>
    </location>
</feature>
<dbReference type="SUPFAM" id="SSF47781">
    <property type="entry name" value="RuvA domain 2-like"/>
    <property type="match status" value="1"/>
</dbReference>
<dbReference type="RefSeq" id="WP_153802538.1">
    <property type="nucleotide sequence ID" value="NZ_BDCR01000003.1"/>
</dbReference>
<keyword evidence="1" id="KW-0732">Signal</keyword>
<dbReference type="AlphaFoldDB" id="A0A171A634"/>
<evidence type="ECO:0000256" key="1">
    <source>
        <dbReference type="SAM" id="SignalP"/>
    </source>
</evidence>
<dbReference type="InterPro" id="IPR010994">
    <property type="entry name" value="RuvA_2-like"/>
</dbReference>
<dbReference type="Proteomes" id="UP000076586">
    <property type="component" value="Unassembled WGS sequence"/>
</dbReference>
<evidence type="ECO:0000313" key="2">
    <source>
        <dbReference type="EMBL" id="GAT63320.1"/>
    </source>
</evidence>
<name>A0A171A634_9BACT</name>
<comment type="caution">
    <text evidence="2">The sequence shown here is derived from an EMBL/GenBank/DDBJ whole genome shotgun (WGS) entry which is preliminary data.</text>
</comment>
<feature type="chain" id="PRO_5007905227" evidence="1">
    <location>
        <begin position="24"/>
        <end position="689"/>
    </location>
</feature>
<reference evidence="3" key="1">
    <citation type="submission" date="2016-04" db="EMBL/GenBank/DDBJ databases">
        <title>Draft genome sequence of Paludibacter jiangxiensis strain NM7.</title>
        <authorList>
            <person name="Qiu Y."/>
            <person name="Matsuura N."/>
            <person name="Ohashi A."/>
            <person name="Tourlousse M.D."/>
            <person name="Sekiguchi Y."/>
        </authorList>
    </citation>
    <scope>NUCLEOTIDE SEQUENCE [LARGE SCALE GENOMIC DNA]</scope>
    <source>
        <strain evidence="3">NM7</strain>
    </source>
</reference>
<gene>
    <name evidence="2" type="ORF">PJIAN_3639</name>
</gene>
<sequence>MKMRRVLFVMFFIYMLCFGFVLAQDKPENTAAVIERIYEQMTSDGEADVDLTTLEDDLNYFARNPININNTNKEELEKLQFLSDKQIENFLYYMYRQKRMQTIYELQLVDGFDMFLIRNLLPFVYLGDSEGKKGRRESLSKMLRDGINELYIRSERTLEKKSGYENTMDNAGAEATDKRYLGGPEYLSLKYSFRYKDKIDAGLIGETDAGEQVWGQYHKGFDFYSGYLQLANFGKLKTLVVGNFRANFGMGLVIHPELNFGKSTDIMNVLPRNSGLRKSSSVDEYNFLRGTGVTLRFGKAEVSGFYSYRFIDGDSAGNTFSSIKTDGLHRTLSDLNRKNVISMQVFGGNVNYRFSNANLGITVTDTRLGRDFQPDLKPYNVFYFRGNHQLAAGLNYRFKWNKFTFFGEEATQSAGGYAILNGFTVCPVSTVSFVVLYRLYSKQYDVLLSNAFAEGSKVNNEEGFYLGFEVHPVKRWKITGYMDVYSFPWLRYLVSRPSDGYDAMLEADFLLNKKVEMLWRIRYEQKEKNQTGSETADFTDKYTKASLRYKLLFSPNERCVLKSTIETNSASGRDSELAFGFLFAQELSCSFRKLPLSFDVRYELFDAVNYENRIYSYERDILYAYSVPMLYGRGSRWYLNCRWQVSKNISLWMKVAESLYADRSEVGDGLEKIVGNHKTDVRAMIRFRF</sequence>
<proteinExistence type="predicted"/>
<protein>
    <submittedName>
        <fullName evidence="2">Helix-hairpin-helix motif-containing protein</fullName>
    </submittedName>
</protein>
<dbReference type="EMBL" id="BDCR01000003">
    <property type="protein sequence ID" value="GAT63320.1"/>
    <property type="molecule type" value="Genomic_DNA"/>
</dbReference>